<feature type="signal peptide" evidence="2">
    <location>
        <begin position="1"/>
        <end position="19"/>
    </location>
</feature>
<comment type="caution">
    <text evidence="4">The sequence shown here is derived from an EMBL/GenBank/DDBJ whole genome shotgun (WGS) entry which is preliminary data.</text>
</comment>
<evidence type="ECO:0000259" key="3">
    <source>
        <dbReference type="Pfam" id="PF00087"/>
    </source>
</evidence>
<evidence type="ECO:0000256" key="2">
    <source>
        <dbReference type="SAM" id="SignalP"/>
    </source>
</evidence>
<feature type="transmembrane region" description="Helical" evidence="1">
    <location>
        <begin position="98"/>
        <end position="115"/>
    </location>
</feature>
<dbReference type="Gene3D" id="2.10.60.10">
    <property type="entry name" value="CD59"/>
    <property type="match status" value="1"/>
</dbReference>
<dbReference type="Proteomes" id="UP000298663">
    <property type="component" value="Unassembled WGS sequence"/>
</dbReference>
<keyword evidence="5" id="KW-1185">Reference proteome</keyword>
<protein>
    <recommendedName>
        <fullName evidence="3">Snake toxin/toxin-like domain-containing protein</fullName>
    </recommendedName>
</protein>
<keyword evidence="2" id="KW-0732">Signal</keyword>
<organism evidence="4 5">
    <name type="scientific">Steinernema carpocapsae</name>
    <name type="common">Entomopathogenic nematode</name>
    <dbReference type="NCBI Taxonomy" id="34508"/>
    <lineage>
        <taxon>Eukaryota</taxon>
        <taxon>Metazoa</taxon>
        <taxon>Ecdysozoa</taxon>
        <taxon>Nematoda</taxon>
        <taxon>Chromadorea</taxon>
        <taxon>Rhabditida</taxon>
        <taxon>Tylenchina</taxon>
        <taxon>Panagrolaimomorpha</taxon>
        <taxon>Strongyloidoidea</taxon>
        <taxon>Steinernematidae</taxon>
        <taxon>Steinernema</taxon>
    </lineage>
</organism>
<dbReference type="InterPro" id="IPR035076">
    <property type="entry name" value="Toxin/TOLIP"/>
</dbReference>
<sequence length="116" mass="11996">MHFGLFACAFMAILCVTTGLKCYVGGKGTMQDGTVIDGKETDTCKAGDNFCLHVSGESIFGTGTFFACSGGLCSKNEDTKTDQASAACCSTDLCNSSPAVLSYLGVAVVFLAYLVN</sequence>
<reference evidence="4 5" key="1">
    <citation type="journal article" date="2015" name="Genome Biol.">
        <title>Comparative genomics of Steinernema reveals deeply conserved gene regulatory networks.</title>
        <authorList>
            <person name="Dillman A.R."/>
            <person name="Macchietto M."/>
            <person name="Porter C.F."/>
            <person name="Rogers A."/>
            <person name="Williams B."/>
            <person name="Antoshechkin I."/>
            <person name="Lee M.M."/>
            <person name="Goodwin Z."/>
            <person name="Lu X."/>
            <person name="Lewis E.E."/>
            <person name="Goodrich-Blair H."/>
            <person name="Stock S.P."/>
            <person name="Adams B.J."/>
            <person name="Sternberg P.W."/>
            <person name="Mortazavi A."/>
        </authorList>
    </citation>
    <scope>NUCLEOTIDE SEQUENCE [LARGE SCALE GENOMIC DNA]</scope>
    <source>
        <strain evidence="4 5">ALL</strain>
    </source>
</reference>
<keyword evidence="1" id="KW-0812">Transmembrane</keyword>
<accession>A0A4U5M485</accession>
<reference evidence="4 5" key="2">
    <citation type="journal article" date="2019" name="G3 (Bethesda)">
        <title>Hybrid Assembly of the Genome of the Entomopathogenic Nematode Steinernema carpocapsae Identifies the X-Chromosome.</title>
        <authorList>
            <person name="Serra L."/>
            <person name="Macchietto M."/>
            <person name="Macias-Munoz A."/>
            <person name="McGill C.J."/>
            <person name="Rodriguez I.M."/>
            <person name="Rodriguez B."/>
            <person name="Murad R."/>
            <person name="Mortazavi A."/>
        </authorList>
    </citation>
    <scope>NUCLEOTIDE SEQUENCE [LARGE SCALE GENOMIC DNA]</scope>
    <source>
        <strain evidence="4 5">ALL</strain>
    </source>
</reference>
<feature type="domain" description="Snake toxin/toxin-like" evidence="3">
    <location>
        <begin position="36"/>
        <end position="95"/>
    </location>
</feature>
<name>A0A4U5M485_STECR</name>
<evidence type="ECO:0000313" key="5">
    <source>
        <dbReference type="Proteomes" id="UP000298663"/>
    </source>
</evidence>
<proteinExistence type="predicted"/>
<gene>
    <name evidence="4" type="ORF">L596_027418</name>
</gene>
<dbReference type="SUPFAM" id="SSF57302">
    <property type="entry name" value="Snake toxin-like"/>
    <property type="match status" value="1"/>
</dbReference>
<dbReference type="InterPro" id="IPR045860">
    <property type="entry name" value="Snake_toxin-like_sf"/>
</dbReference>
<dbReference type="EMBL" id="AZBU02000010">
    <property type="protein sequence ID" value="TKR63608.1"/>
    <property type="molecule type" value="Genomic_DNA"/>
</dbReference>
<keyword evidence="1" id="KW-1133">Transmembrane helix</keyword>
<evidence type="ECO:0000256" key="1">
    <source>
        <dbReference type="SAM" id="Phobius"/>
    </source>
</evidence>
<dbReference type="AlphaFoldDB" id="A0A4U5M485"/>
<evidence type="ECO:0000313" key="4">
    <source>
        <dbReference type="EMBL" id="TKR63608.1"/>
    </source>
</evidence>
<dbReference type="Pfam" id="PF00087">
    <property type="entry name" value="Toxin_TOLIP"/>
    <property type="match status" value="1"/>
</dbReference>
<keyword evidence="1" id="KW-0472">Membrane</keyword>
<feature type="chain" id="PRO_5021021569" description="Snake toxin/toxin-like domain-containing protein" evidence="2">
    <location>
        <begin position="20"/>
        <end position="116"/>
    </location>
</feature>